<organism evidence="4 5">
    <name type="scientific">Geobacter hydrogenophilus</name>
    <dbReference type="NCBI Taxonomy" id="40983"/>
    <lineage>
        <taxon>Bacteria</taxon>
        <taxon>Pseudomonadati</taxon>
        <taxon>Thermodesulfobacteriota</taxon>
        <taxon>Desulfuromonadia</taxon>
        <taxon>Geobacterales</taxon>
        <taxon>Geobacteraceae</taxon>
        <taxon>Geobacter</taxon>
    </lineage>
</organism>
<dbReference type="Gene3D" id="1.10.1130.10">
    <property type="entry name" value="Flavocytochrome C3, Chain A"/>
    <property type="match status" value="1"/>
</dbReference>
<dbReference type="InterPro" id="IPR010177">
    <property type="entry name" value="Paired_CXXCH_1"/>
</dbReference>
<accession>A0A9W6G1E6</accession>
<dbReference type="Gene3D" id="2.60.40.10">
    <property type="entry name" value="Immunoglobulins"/>
    <property type="match status" value="1"/>
</dbReference>
<sequence length="1410" mass="147062">MAVTSPHTSPLGCYTNSPTGCHTLTSNGGGGFTIDLSDTVGVNNLCLKCHNPQLMTKSFTPGDIANPFGSTTLPNYTSVRKQTSHNWAAPANVPAAGAQQTLLATTVPNYPSYAIGKGVINCVICHDQHAVQGNKLLRGDNSMDQLCFDCHRSRNTTDVTKGTHPVTVDYAATVQAHPDEFSATPQNANSANPTSAMKLANGQVVCTTCHSVHFTDSNARTYDSYTSSTFGHLSSSQGYLLRTDMRAGTANVINICTNCHTGKLAHNRKGQNIQCADCHGGHVDPGDGTRPNVWLVRRYMNYSGGMKLDSYRRQVLNQDAGSLSNFAGSFGVCQACHPVPPPGGSYPAEHASTDPNVCRGCHVHNSTDGSFSASCTSCHGFPPQANVAGGPLGYAKTSTYNYATSPSFKDESMTGHLAHAGKAPYAFSCSECHKGNKHATGNFQQVFLSSAGTLAASNGASPVYNVNGTCSNVYCHSNGAPAGGGTVYKSPAWANAKGSIVGTPGECGACHDASPATNAHSGHLNPTYGFKCSYCHGATVNDAKAIINLDKHVNGVKDVMFTGTATIGGTGSYDSTARTCSNLYCHSNGNPNNLVYANPAAWTSGANYGCNGCHGTSNPIGAPDYANGGAGLSTANSHAAHTRGAANTIVCSNCHYATASSTAGGMLVANSQHLNGSVTVVFNPAVAGPNAAWDPATGTCTNIACHGGAAAQWGSTAACLTCHGISVRGRAAIGPQFSANSHHVQAGTVTATHCYQCHWEANSDGTINQTYHHSNVQGGPVELVIYGAGERPTQYAINSTAVQYSAALGSRTEMAKINSHCLGCHSDQNNTTQPFGDGKTPNSYAWDKSSIGTKYGDTGTTPWGKYSGGNVTPKSTVTKAFSAHGNAPANMGGWDTKETWTDRKATAIVLCYDCHNSHGSTVNGPTTSYASATTNGGILKDTVAGTGGYSVTYQPKGGGTAADHNAYNPGAGLCFDCHLTNSVTEKPWGYGASFGSTQQIMGYWDSAYFGTGTFGSALRYPYKGTTNNYGGHFGASSSLSATPAHPIGGLCTPCHDPHGVSPTLGANKQYGIPLLKGTWLTTPYKEDVATADNQAYEGMAGGGGRRGPSVSSSDLAAYKAATNNSYHIDQNTFTSGGTIKETPEQFAGLCLNCHTKTALTNGTTHTWKSKDRIHESVKGWKTADNTIQHTYSCSKCHAPHNARLPRLMVTNCLDYKHRGKVANNPNPVTSGSGRNDRGNGGGHMPGIFDGGEGGRGGWGGWGSDGWSGGNSSTLSATKCHDDYDSKQQWNTKTPWTTGNTSGGGTSSTPSVPVLIAEPKLICSSSCPVTLQWNASTNNNAGGATQYLVQVSTSSSFSTVKYTSGWISGTSWSVTLATGTTYYWRVQARDTSQTTLVSAWSATGTFKASRY</sequence>
<dbReference type="Pfam" id="PF09698">
    <property type="entry name" value="GSu_C4xC__C2xCH"/>
    <property type="match status" value="2"/>
</dbReference>
<feature type="domain" description="Fibronectin type-III" evidence="3">
    <location>
        <begin position="1314"/>
        <end position="1410"/>
    </location>
</feature>
<dbReference type="InterPro" id="IPR010176">
    <property type="entry name" value="C4xCH_C2xCH_motif_GEOSU"/>
</dbReference>
<dbReference type="InterPro" id="IPR003961">
    <property type="entry name" value="FN3_dom"/>
</dbReference>
<dbReference type="EMBL" id="BSDS01000001">
    <property type="protein sequence ID" value="GLI38588.1"/>
    <property type="molecule type" value="Genomic_DNA"/>
</dbReference>
<evidence type="ECO:0000259" key="3">
    <source>
        <dbReference type="PROSITE" id="PS50853"/>
    </source>
</evidence>
<keyword evidence="5" id="KW-1185">Reference proteome</keyword>
<dbReference type="InterPro" id="IPR036280">
    <property type="entry name" value="Multihaem_cyt_sf"/>
</dbReference>
<dbReference type="SUPFAM" id="SSF48695">
    <property type="entry name" value="Multiheme cytochromes"/>
    <property type="match status" value="4"/>
</dbReference>
<keyword evidence="1" id="KW-0732">Signal</keyword>
<dbReference type="NCBIfam" id="TIGR01904">
    <property type="entry name" value="GSu_C4xC__C2xCH"/>
    <property type="match status" value="3"/>
</dbReference>
<dbReference type="SUPFAM" id="SSF49265">
    <property type="entry name" value="Fibronectin type III"/>
    <property type="match status" value="1"/>
</dbReference>
<feature type="compositionally biased region" description="Gly residues" evidence="2">
    <location>
        <begin position="1238"/>
        <end position="1265"/>
    </location>
</feature>
<evidence type="ECO:0000256" key="1">
    <source>
        <dbReference type="ARBA" id="ARBA00022729"/>
    </source>
</evidence>
<proteinExistence type="predicted"/>
<evidence type="ECO:0000313" key="4">
    <source>
        <dbReference type="EMBL" id="GLI38588.1"/>
    </source>
</evidence>
<dbReference type="Pfam" id="PF09699">
    <property type="entry name" value="Paired_CXXCH_1"/>
    <property type="match status" value="1"/>
</dbReference>
<dbReference type="InterPro" id="IPR013783">
    <property type="entry name" value="Ig-like_fold"/>
</dbReference>
<feature type="region of interest" description="Disordered" evidence="2">
    <location>
        <begin position="1284"/>
        <end position="1310"/>
    </location>
</feature>
<feature type="region of interest" description="Disordered" evidence="2">
    <location>
        <begin position="1220"/>
        <end position="1265"/>
    </location>
</feature>
<comment type="caution">
    <text evidence="4">The sequence shown here is derived from an EMBL/GenBank/DDBJ whole genome shotgun (WGS) entry which is preliminary data.</text>
</comment>
<dbReference type="InterPro" id="IPR036116">
    <property type="entry name" value="FN3_sf"/>
</dbReference>
<reference evidence="4" key="1">
    <citation type="submission" date="2022-12" db="EMBL/GenBank/DDBJ databases">
        <title>Reference genome sequencing for broad-spectrum identification of bacterial and archaeal isolates by mass spectrometry.</title>
        <authorList>
            <person name="Sekiguchi Y."/>
            <person name="Tourlousse D.M."/>
        </authorList>
    </citation>
    <scope>NUCLEOTIDE SEQUENCE</scope>
    <source>
        <strain evidence="4">H2</strain>
    </source>
</reference>
<dbReference type="InterPro" id="IPR051829">
    <property type="entry name" value="Multiheme_Cytochr_ET"/>
</dbReference>
<gene>
    <name evidence="4" type="ORF">GHYDROH2_20890</name>
</gene>
<protein>
    <recommendedName>
        <fullName evidence="3">Fibronectin type-III domain-containing protein</fullName>
    </recommendedName>
</protein>
<dbReference type="NCBIfam" id="TIGR01905">
    <property type="entry name" value="paired_CXXCH_1"/>
    <property type="match status" value="1"/>
</dbReference>
<dbReference type="PANTHER" id="PTHR35038">
    <property type="entry name" value="DISSIMILATORY SULFITE REDUCTASE SIRA"/>
    <property type="match status" value="1"/>
</dbReference>
<name>A0A9W6G1E6_9BACT</name>
<evidence type="ECO:0000313" key="5">
    <source>
        <dbReference type="Proteomes" id="UP001144352"/>
    </source>
</evidence>
<dbReference type="GO" id="GO:0016491">
    <property type="term" value="F:oxidoreductase activity"/>
    <property type="evidence" value="ECO:0007669"/>
    <property type="project" value="TreeGrafter"/>
</dbReference>
<dbReference type="PANTHER" id="PTHR35038:SF8">
    <property type="entry name" value="C-TYPE POLYHEME CYTOCHROME OMCC"/>
    <property type="match status" value="1"/>
</dbReference>
<dbReference type="Proteomes" id="UP001144352">
    <property type="component" value="Unassembled WGS sequence"/>
</dbReference>
<evidence type="ECO:0000256" key="2">
    <source>
        <dbReference type="SAM" id="MobiDB-lite"/>
    </source>
</evidence>
<dbReference type="PROSITE" id="PS50853">
    <property type="entry name" value="FN3"/>
    <property type="match status" value="1"/>
</dbReference>